<dbReference type="InterPro" id="IPR000719">
    <property type="entry name" value="Prot_kinase_dom"/>
</dbReference>
<keyword evidence="3" id="KW-0547">Nucleotide-binding</keyword>
<reference evidence="7" key="1">
    <citation type="submission" date="2015-07" db="EMBL/GenBank/DDBJ databases">
        <title>Transcriptome Assembly of Anthurium amnicola.</title>
        <authorList>
            <person name="Suzuki J."/>
        </authorList>
    </citation>
    <scope>NUCLEOTIDE SEQUENCE</scope>
</reference>
<evidence type="ECO:0000256" key="2">
    <source>
        <dbReference type="ARBA" id="ARBA00022679"/>
    </source>
</evidence>
<accession>A0A1D1YFY2</accession>
<name>A0A1D1YFY2_9ARAE</name>
<keyword evidence="2" id="KW-0808">Transferase</keyword>
<evidence type="ECO:0000256" key="5">
    <source>
        <dbReference type="ARBA" id="ARBA00022840"/>
    </source>
</evidence>
<keyword evidence="1" id="KW-0723">Serine/threonine-protein kinase</keyword>
<evidence type="ECO:0000256" key="1">
    <source>
        <dbReference type="ARBA" id="ARBA00022527"/>
    </source>
</evidence>
<proteinExistence type="predicted"/>
<sequence length="156" mass="17794">MEMECLTEFPHSHMDRNPRKRPRLVWDVQPAQLAISCGQEVGDVTSFASSRAPSDHTCSSLFVKGVARNGSPPWREDDKDGHYMFALGDNLTSRYKIYGKMGEGTFGQVLECWDRERKEMVAIKVVRGIKKYRDAAMIEIDVLQQLARHDQSGRYA</sequence>
<dbReference type="EMBL" id="GDJX01014393">
    <property type="protein sequence ID" value="JAT53543.1"/>
    <property type="molecule type" value="Transcribed_RNA"/>
</dbReference>
<dbReference type="SUPFAM" id="SSF56112">
    <property type="entry name" value="Protein kinase-like (PK-like)"/>
    <property type="match status" value="1"/>
</dbReference>
<evidence type="ECO:0000259" key="6">
    <source>
        <dbReference type="PROSITE" id="PS50011"/>
    </source>
</evidence>
<dbReference type="GO" id="GO:0005524">
    <property type="term" value="F:ATP binding"/>
    <property type="evidence" value="ECO:0007669"/>
    <property type="project" value="UniProtKB-KW"/>
</dbReference>
<dbReference type="PANTHER" id="PTHR45646">
    <property type="entry name" value="SERINE/THREONINE-PROTEIN KINASE DOA-RELATED"/>
    <property type="match status" value="1"/>
</dbReference>
<dbReference type="Gene3D" id="3.30.200.20">
    <property type="entry name" value="Phosphorylase Kinase, domain 1"/>
    <property type="match status" value="1"/>
</dbReference>
<evidence type="ECO:0000256" key="4">
    <source>
        <dbReference type="ARBA" id="ARBA00022777"/>
    </source>
</evidence>
<dbReference type="PANTHER" id="PTHR45646:SF7">
    <property type="entry name" value="SERINE_THREONINE-PROTEIN KINASE AFC2"/>
    <property type="match status" value="1"/>
</dbReference>
<organism evidence="7">
    <name type="scientific">Anthurium amnicola</name>
    <dbReference type="NCBI Taxonomy" id="1678845"/>
    <lineage>
        <taxon>Eukaryota</taxon>
        <taxon>Viridiplantae</taxon>
        <taxon>Streptophyta</taxon>
        <taxon>Embryophyta</taxon>
        <taxon>Tracheophyta</taxon>
        <taxon>Spermatophyta</taxon>
        <taxon>Magnoliopsida</taxon>
        <taxon>Liliopsida</taxon>
        <taxon>Araceae</taxon>
        <taxon>Pothoideae</taxon>
        <taxon>Potheae</taxon>
        <taxon>Anthurium</taxon>
    </lineage>
</organism>
<dbReference type="InterPro" id="IPR051175">
    <property type="entry name" value="CLK_kinases"/>
</dbReference>
<evidence type="ECO:0000256" key="3">
    <source>
        <dbReference type="ARBA" id="ARBA00022741"/>
    </source>
</evidence>
<dbReference type="AlphaFoldDB" id="A0A1D1YFY2"/>
<keyword evidence="5" id="KW-0067">ATP-binding</keyword>
<gene>
    <name evidence="7" type="primary">AFC2_2</name>
    <name evidence="7" type="ORF">g.108809</name>
</gene>
<keyword evidence="4 7" id="KW-0418">Kinase</keyword>
<dbReference type="GO" id="GO:0005634">
    <property type="term" value="C:nucleus"/>
    <property type="evidence" value="ECO:0007669"/>
    <property type="project" value="TreeGrafter"/>
</dbReference>
<dbReference type="InterPro" id="IPR011009">
    <property type="entry name" value="Kinase-like_dom_sf"/>
</dbReference>
<dbReference type="PROSITE" id="PS50011">
    <property type="entry name" value="PROTEIN_KINASE_DOM"/>
    <property type="match status" value="1"/>
</dbReference>
<protein>
    <submittedName>
        <fullName evidence="7">Serine/threonine-protein kinase AFC2</fullName>
    </submittedName>
</protein>
<dbReference type="GO" id="GO:0004674">
    <property type="term" value="F:protein serine/threonine kinase activity"/>
    <property type="evidence" value="ECO:0007669"/>
    <property type="project" value="UniProtKB-KW"/>
</dbReference>
<evidence type="ECO:0000313" key="7">
    <source>
        <dbReference type="EMBL" id="JAT53543.1"/>
    </source>
</evidence>
<feature type="domain" description="Protein kinase" evidence="6">
    <location>
        <begin position="95"/>
        <end position="156"/>
    </location>
</feature>